<dbReference type="Proteomes" id="UP000830395">
    <property type="component" value="Chromosome 9"/>
</dbReference>
<evidence type="ECO:0000313" key="1">
    <source>
        <dbReference type="EMBL" id="MCJ8735873.1"/>
    </source>
</evidence>
<proteinExistence type="predicted"/>
<name>A0ACC5YJW0_9TELE</name>
<keyword evidence="2" id="KW-1185">Reference proteome</keyword>
<evidence type="ECO:0000313" key="2">
    <source>
        <dbReference type="Proteomes" id="UP000830395"/>
    </source>
</evidence>
<dbReference type="EMBL" id="CM040983">
    <property type="protein sequence ID" value="MCJ8735873.1"/>
    <property type="molecule type" value="Genomic_DNA"/>
</dbReference>
<accession>A0ACC5YJW0</accession>
<protein>
    <submittedName>
        <fullName evidence="1">Uncharacterized protein</fullName>
    </submittedName>
</protein>
<reference evidence="1" key="1">
    <citation type="submission" date="2020-02" db="EMBL/GenBank/DDBJ databases">
        <title>Genome sequencing of the panga catfish, Pangasius djambal.</title>
        <authorList>
            <person name="Wen M."/>
            <person name="Zahm M."/>
            <person name="Roques C."/>
            <person name="Cabau C."/>
            <person name="Klopp C."/>
            <person name="Donnadieu C."/>
            <person name="Jouanno E."/>
            <person name="Avarre J.-C."/>
            <person name="Campet M."/>
            <person name="Ha T."/>
            <person name="Dugue R."/>
            <person name="Lampietro C."/>
            <person name="Louis A."/>
            <person name="Herpin A."/>
            <person name="Echchiki A."/>
            <person name="Berthelot C."/>
            <person name="Parey E."/>
            <person name="Roest-Crollius H."/>
            <person name="Braasch I."/>
            <person name="Postlethwait J.H."/>
            <person name="Bobe J."/>
            <person name="Montfort J."/>
            <person name="Bouchez O."/>
            <person name="Begum T."/>
            <person name="Schartl M."/>
            <person name="Gustiano R."/>
            <person name="Guiguen Y."/>
        </authorList>
    </citation>
    <scope>NUCLEOTIDE SEQUENCE</scope>
    <source>
        <strain evidence="1">Pdj_M5554</strain>
    </source>
</reference>
<organism evidence="1 2">
    <name type="scientific">Pangasius djambal</name>
    <dbReference type="NCBI Taxonomy" id="1691987"/>
    <lineage>
        <taxon>Eukaryota</taxon>
        <taxon>Metazoa</taxon>
        <taxon>Chordata</taxon>
        <taxon>Craniata</taxon>
        <taxon>Vertebrata</taxon>
        <taxon>Euteleostomi</taxon>
        <taxon>Actinopterygii</taxon>
        <taxon>Neopterygii</taxon>
        <taxon>Teleostei</taxon>
        <taxon>Ostariophysi</taxon>
        <taxon>Siluriformes</taxon>
        <taxon>Pangasiidae</taxon>
        <taxon>Pangasius</taxon>
    </lineage>
</organism>
<sequence length="94" mass="10418">MTSAKCLSNLDISTRQLWKPQGNTVVKPSSNIIRFTPLGICEILTKRVPAGTPFTLEASGEMELKGNVLLRQYLVYTSTSPIPCGNLPRQDPWQ</sequence>
<comment type="caution">
    <text evidence="1">The sequence shown here is derived from an EMBL/GenBank/DDBJ whole genome shotgun (WGS) entry which is preliminary data.</text>
</comment>
<gene>
    <name evidence="1" type="ORF">PDJAM_G00252420</name>
</gene>